<dbReference type="Pfam" id="PF11951">
    <property type="entry name" value="Fungal_trans_2"/>
    <property type="match status" value="1"/>
</dbReference>
<dbReference type="AlphaFoldDB" id="A0A8H4P7W9"/>
<name>A0A8H4P7W9_9HYPO</name>
<evidence type="ECO:0000313" key="2">
    <source>
        <dbReference type="EMBL" id="KAF4459466.1"/>
    </source>
</evidence>
<reference evidence="2 3" key="1">
    <citation type="submission" date="2020-01" db="EMBL/GenBank/DDBJ databases">
        <title>Identification and distribution of gene clusters putatively required for synthesis of sphingolipid metabolism inhibitors in phylogenetically diverse species of the filamentous fungus Fusarium.</title>
        <authorList>
            <person name="Kim H.-S."/>
            <person name="Busman M."/>
            <person name="Brown D.W."/>
            <person name="Divon H."/>
            <person name="Uhlig S."/>
            <person name="Proctor R.H."/>
        </authorList>
    </citation>
    <scope>NUCLEOTIDE SEQUENCE [LARGE SCALE GENOMIC DNA]</scope>
    <source>
        <strain evidence="2 3">NRRL 20459</strain>
    </source>
</reference>
<comment type="caution">
    <text evidence="2">The sequence shown here is derived from an EMBL/GenBank/DDBJ whole genome shotgun (WGS) entry which is preliminary data.</text>
</comment>
<dbReference type="InterPro" id="IPR021858">
    <property type="entry name" value="Fun_TF"/>
</dbReference>
<gene>
    <name evidence="2" type="ORF">FALBO_13772</name>
</gene>
<sequence length="266" mass="29794">MLLGQHQTTYNLAQQSGFRRLVGDIAMFEVLGSTLCRPGALASSPRWQFLLAMLEDCYIVGVGCPKEILLSIGSFAMQRRGGPTRGPTSGNLEIGSVQETLRQLRSFDVQAWATKSVNQRHSEPSATADDLLHVGHIWKLTAEIYGFHVLSTLKQSVTDLQPPTLSSVIEEFGSLERNDEELLKCLVWPTFVVGAASTHWCQRQWAYQMCNKIWEVTWSANAMNAKLVLADLWDKQDLKSSGNVADADGWDWITELSKLDDFWLFA</sequence>
<dbReference type="OrthoDB" id="5130013at2759"/>
<accession>A0A8H4P7W9</accession>
<evidence type="ECO:0000313" key="3">
    <source>
        <dbReference type="Proteomes" id="UP000554235"/>
    </source>
</evidence>
<dbReference type="EMBL" id="JAADYS010002169">
    <property type="protein sequence ID" value="KAF4459466.1"/>
    <property type="molecule type" value="Genomic_DNA"/>
</dbReference>
<keyword evidence="1" id="KW-0539">Nucleus</keyword>
<protein>
    <submittedName>
        <fullName evidence="2">Acriflavine sensitivity control acr-2</fullName>
    </submittedName>
</protein>
<dbReference type="Proteomes" id="UP000554235">
    <property type="component" value="Unassembled WGS sequence"/>
</dbReference>
<evidence type="ECO:0000256" key="1">
    <source>
        <dbReference type="ARBA" id="ARBA00023242"/>
    </source>
</evidence>
<organism evidence="2 3">
    <name type="scientific">Fusarium albosuccineum</name>
    <dbReference type="NCBI Taxonomy" id="1237068"/>
    <lineage>
        <taxon>Eukaryota</taxon>
        <taxon>Fungi</taxon>
        <taxon>Dikarya</taxon>
        <taxon>Ascomycota</taxon>
        <taxon>Pezizomycotina</taxon>
        <taxon>Sordariomycetes</taxon>
        <taxon>Hypocreomycetidae</taxon>
        <taxon>Hypocreales</taxon>
        <taxon>Nectriaceae</taxon>
        <taxon>Fusarium</taxon>
        <taxon>Fusarium decemcellulare species complex</taxon>
    </lineage>
</organism>
<proteinExistence type="predicted"/>
<keyword evidence="3" id="KW-1185">Reference proteome</keyword>